<dbReference type="CDD" id="cd01490">
    <property type="entry name" value="Ube1_repeat2"/>
    <property type="match status" value="1"/>
</dbReference>
<evidence type="ECO:0000313" key="13">
    <source>
        <dbReference type="EMBL" id="CAG7836363.1"/>
    </source>
</evidence>
<dbReference type="PROSITE" id="PS00536">
    <property type="entry name" value="UBIQUITIN_ACTIVAT_1"/>
    <property type="match status" value="1"/>
</dbReference>
<name>A0A8J2LQV5_9HEXA</name>
<dbReference type="FunFam" id="3.10.290.60:FF:000002">
    <property type="entry name" value="Ubiquitin-like modifier-activating enzyme 1"/>
    <property type="match status" value="1"/>
</dbReference>
<evidence type="ECO:0000256" key="11">
    <source>
        <dbReference type="SAM" id="MobiDB-lite"/>
    </source>
</evidence>
<dbReference type="PANTHER" id="PTHR10953">
    <property type="entry name" value="UBIQUITIN-ACTIVATING ENZYME E1"/>
    <property type="match status" value="1"/>
</dbReference>
<dbReference type="PROSITE" id="PS00865">
    <property type="entry name" value="UBIQUITIN_ACTIVAT_2"/>
    <property type="match status" value="1"/>
</dbReference>
<dbReference type="Pfam" id="PF16190">
    <property type="entry name" value="E1_FCCH"/>
    <property type="match status" value="1"/>
</dbReference>
<gene>
    <name evidence="13" type="ORF">AFUS01_LOCUS45617</name>
</gene>
<feature type="domain" description="Ubiquitin-activating enzyme E1 C-terminal" evidence="12">
    <location>
        <begin position="922"/>
        <end position="1047"/>
    </location>
</feature>
<dbReference type="FunFam" id="2.40.30.180:FF:000001">
    <property type="entry name" value="ubiquitin-like modifier-activating enzyme 1"/>
    <property type="match status" value="1"/>
</dbReference>
<dbReference type="InterPro" id="IPR018075">
    <property type="entry name" value="UBQ-activ_enz_E1"/>
</dbReference>
<evidence type="ECO:0000256" key="4">
    <source>
        <dbReference type="ARBA" id="ARBA00012990"/>
    </source>
</evidence>
<dbReference type="Proteomes" id="UP000708208">
    <property type="component" value="Unassembled WGS sequence"/>
</dbReference>
<dbReference type="EMBL" id="CAJVCH010570996">
    <property type="protein sequence ID" value="CAG7836363.1"/>
    <property type="molecule type" value="Genomic_DNA"/>
</dbReference>
<comment type="catalytic activity">
    <reaction evidence="1">
        <text>ATP + ubiquitin + [E1 ubiquitin-activating enzyme]-L-cysteine = AMP + diphosphate + S-ubiquitinyl-[E1 ubiquitin-activating enzyme]-L-cysteine.</text>
        <dbReference type="EC" id="6.2.1.45"/>
    </reaction>
</comment>
<evidence type="ECO:0000256" key="1">
    <source>
        <dbReference type="ARBA" id="ARBA00000488"/>
    </source>
</evidence>
<evidence type="ECO:0000256" key="2">
    <source>
        <dbReference type="ARBA" id="ARBA00004906"/>
    </source>
</evidence>
<protein>
    <recommendedName>
        <fullName evidence="4">E1 ubiquitin-activating enzyme</fullName>
        <ecNumber evidence="4">6.2.1.45</ecNumber>
    </recommendedName>
</protein>
<dbReference type="Pfam" id="PF10585">
    <property type="entry name" value="UBA_E1_SCCH"/>
    <property type="match status" value="1"/>
</dbReference>
<keyword evidence="7 10" id="KW-0833">Ubl conjugation pathway</keyword>
<dbReference type="FunFam" id="3.40.50.720:FF:000015">
    <property type="entry name" value="Ubiquitin-activating enzyme E1 1"/>
    <property type="match status" value="1"/>
</dbReference>
<organism evidence="13 14">
    <name type="scientific">Allacma fusca</name>
    <dbReference type="NCBI Taxonomy" id="39272"/>
    <lineage>
        <taxon>Eukaryota</taxon>
        <taxon>Metazoa</taxon>
        <taxon>Ecdysozoa</taxon>
        <taxon>Arthropoda</taxon>
        <taxon>Hexapoda</taxon>
        <taxon>Collembola</taxon>
        <taxon>Symphypleona</taxon>
        <taxon>Sminthuridae</taxon>
        <taxon>Allacma</taxon>
    </lineage>
</organism>
<dbReference type="InterPro" id="IPR018074">
    <property type="entry name" value="UBQ-activ_enz_E1_CS"/>
</dbReference>
<evidence type="ECO:0000256" key="9">
    <source>
        <dbReference type="PROSITE-ProRule" id="PRU10132"/>
    </source>
</evidence>
<dbReference type="GO" id="GO:0031510">
    <property type="term" value="C:SUMO activating enzyme complex"/>
    <property type="evidence" value="ECO:0007669"/>
    <property type="project" value="TreeGrafter"/>
</dbReference>
<dbReference type="EC" id="6.2.1.45" evidence="4"/>
<keyword evidence="6 10" id="KW-0547">Nucleotide-binding</keyword>
<dbReference type="InterPro" id="IPR032418">
    <property type="entry name" value="E1_FCCH"/>
</dbReference>
<accession>A0A8J2LQV5</accession>
<dbReference type="Pfam" id="PF16191">
    <property type="entry name" value="E1_4HB"/>
    <property type="match status" value="1"/>
</dbReference>
<dbReference type="CDD" id="cd01491">
    <property type="entry name" value="Ube1_repeat1"/>
    <property type="match status" value="1"/>
</dbReference>
<feature type="active site" description="Glycyl thioester intermediate" evidence="9">
    <location>
        <position position="652"/>
    </location>
</feature>
<evidence type="ECO:0000259" key="12">
    <source>
        <dbReference type="SMART" id="SM00985"/>
    </source>
</evidence>
<dbReference type="SMART" id="SM00985">
    <property type="entry name" value="UBA_e1_C"/>
    <property type="match status" value="1"/>
</dbReference>
<dbReference type="Pfam" id="PF00899">
    <property type="entry name" value="ThiF"/>
    <property type="match status" value="1"/>
</dbReference>
<dbReference type="PANTHER" id="PTHR10953:SF4">
    <property type="entry name" value="UBIQUITIN-ACTIVATING ENZYME E1 C-TERMINAL DOMAIN-CONTAINING PROTEIN"/>
    <property type="match status" value="1"/>
</dbReference>
<evidence type="ECO:0000256" key="8">
    <source>
        <dbReference type="ARBA" id="ARBA00022840"/>
    </source>
</evidence>
<feature type="compositionally biased region" description="Polar residues" evidence="11">
    <location>
        <begin position="33"/>
        <end position="54"/>
    </location>
</feature>
<evidence type="ECO:0000256" key="6">
    <source>
        <dbReference type="ARBA" id="ARBA00022741"/>
    </source>
</evidence>
<dbReference type="OrthoDB" id="10252231at2759"/>
<dbReference type="FunFam" id="3.50.50.80:FF:000002">
    <property type="entry name" value="SUMO-activating enzyme subunit 2"/>
    <property type="match status" value="1"/>
</dbReference>
<dbReference type="GO" id="GO:0004839">
    <property type="term" value="F:ubiquitin activating enzyme activity"/>
    <property type="evidence" value="ECO:0007669"/>
    <property type="project" value="UniProtKB-EC"/>
</dbReference>
<dbReference type="InterPro" id="IPR019572">
    <property type="entry name" value="UBA_E1_SCCH"/>
</dbReference>
<dbReference type="InterPro" id="IPR032420">
    <property type="entry name" value="E1_4HB"/>
</dbReference>
<reference evidence="13" key="1">
    <citation type="submission" date="2021-06" db="EMBL/GenBank/DDBJ databases">
        <authorList>
            <person name="Hodson N. C."/>
            <person name="Mongue J. A."/>
            <person name="Jaron S. K."/>
        </authorList>
    </citation>
    <scope>NUCLEOTIDE SEQUENCE</scope>
</reference>
<comment type="pathway">
    <text evidence="2">Protein modification; protein ubiquitination.</text>
</comment>
<dbReference type="GO" id="GO:0016925">
    <property type="term" value="P:protein sumoylation"/>
    <property type="evidence" value="ECO:0007669"/>
    <property type="project" value="TreeGrafter"/>
</dbReference>
<dbReference type="AlphaFoldDB" id="A0A8J2LQV5"/>
<dbReference type="InterPro" id="IPR045886">
    <property type="entry name" value="ThiF/MoeB/HesA"/>
</dbReference>
<comment type="caution">
    <text evidence="13">The sequence shown here is derived from an EMBL/GenBank/DDBJ whole genome shotgun (WGS) entry which is preliminary data.</text>
</comment>
<evidence type="ECO:0000256" key="5">
    <source>
        <dbReference type="ARBA" id="ARBA00022598"/>
    </source>
</evidence>
<evidence type="ECO:0000256" key="7">
    <source>
        <dbReference type="ARBA" id="ARBA00022786"/>
    </source>
</evidence>
<keyword evidence="14" id="KW-1185">Reference proteome</keyword>
<comment type="similarity">
    <text evidence="3 10">Belongs to the ubiquitin-activating E1 family.</text>
</comment>
<evidence type="ECO:0000256" key="3">
    <source>
        <dbReference type="ARBA" id="ARBA00005673"/>
    </source>
</evidence>
<dbReference type="GO" id="GO:0005737">
    <property type="term" value="C:cytoplasm"/>
    <property type="evidence" value="ECO:0007669"/>
    <property type="project" value="TreeGrafter"/>
</dbReference>
<dbReference type="FunFam" id="3.50.50.80:FF:000001">
    <property type="entry name" value="ubiquitin-like modifier-activating enzyme 1"/>
    <property type="match status" value="1"/>
</dbReference>
<evidence type="ECO:0000256" key="10">
    <source>
        <dbReference type="RuleBase" id="RU000519"/>
    </source>
</evidence>
<proteinExistence type="inferred from homology"/>
<dbReference type="InterPro" id="IPR000594">
    <property type="entry name" value="ThiF_NAD_FAD-bd"/>
</dbReference>
<dbReference type="NCBIfam" id="TIGR01408">
    <property type="entry name" value="Ube1"/>
    <property type="match status" value="1"/>
</dbReference>
<dbReference type="Pfam" id="PF09358">
    <property type="entry name" value="E1_UFD"/>
    <property type="match status" value="1"/>
</dbReference>
<dbReference type="InterPro" id="IPR018965">
    <property type="entry name" value="Ub-activating_enz_E1_C"/>
</dbReference>
<dbReference type="GO" id="GO:0005524">
    <property type="term" value="F:ATP binding"/>
    <property type="evidence" value="ECO:0007669"/>
    <property type="project" value="UniProtKB-KW"/>
</dbReference>
<dbReference type="InterPro" id="IPR033127">
    <property type="entry name" value="UBQ-activ_enz_E1_Cys_AS"/>
</dbReference>
<keyword evidence="5 10" id="KW-0436">Ligase</keyword>
<keyword evidence="8 10" id="KW-0067">ATP-binding</keyword>
<sequence>MSLAELTTEPPTAESSNSSPVIRSPPAKKARISQHSNSTGNSGQQPTNSDNMTVGQQNGSANGNGSGAMDTTPDTVIDESLYSRQIYVLGKDAMTRMANSKVLICGIGGLGVEVAKNVILGGVKSLTLQDTKVAEWRDLSSQYYLTEADIGSNRATISLNHLSNLNPYVTVEVNTDPLTTDEISKYNVLVLTEYESSDQLLDLADFCHSNNIALILAQTTGLFGRIFCDFGEEFIVLDSNGEQPLSALVASITSETQATVTCLDEHRHGFNDGDYVRFSEVTGMTAINGLDPVKITVTGPYTFRLDLDTTGFGEYLSNGTVTQVKMQEKVAFKSLRESTQDPEVVYTDFGKFDHPITIHAAYAALDEFIKEHNRRPTPWNEADSTLLSELAEKLKPEDAELKADLLKIFSFVSSGNLAPVNGFIGGVVAQEVMKACSGKFNPIKQWLYFDAIECLPDPLPSTSESNADFISQGNRYEGQISVFGKSFQDKLLKQRWFVVGAGAIGCELLKNFAMIGLGNVVVTDMDLIERSNLNRQFLFRPENVGQNKAVTAKAAVGRMNPGIKVEAHENRVGPETENVYDDDLFESLNGVANALDNVDARIYMDRRCVYYRKPLLESGTLGTKGNTQVVIPFVTESYGSSQDPPEKEIPICTLKNFPNAIEHTLQWARDQFEEKALRLPGSQPLDTLESLYKALVAERPENIEDCVKWARLLWEDNFGNQIKQLLYNFPGDMKTSSGNLFWQAPKRCPHALKFDLEDDLAVDFVYTAGNLRADVYQIPRISRDEVKQKVSSVEVPEFVPKSGVRIATSDAEAQNLANQGSLDQSRVDELVDLIRALDYSGIKVNPLEFEKDDDKNLHIDFIVACSNSRASNYSIEHADRLKSKLIAGKIIPAIATTTSVVAGLVGLELYKIVQGHAGIEKYKNGFVNLALPLFTFSEPIACPKNKYHEVQWTLWDRFDVEGEMTLQDFFDFFAKEHQLEVTMMSQGVCMLYSFFMPPDRRKERLALPVTEVVRRVSRRKIDPHVKALVFELCCNDKDGADVEIPYVRYVIPPSQRQQ</sequence>
<feature type="compositionally biased region" description="Polar residues" evidence="11">
    <location>
        <begin position="9"/>
        <end position="21"/>
    </location>
</feature>
<dbReference type="GO" id="GO:0019948">
    <property type="term" value="F:SUMO activating enzyme activity"/>
    <property type="evidence" value="ECO:0007669"/>
    <property type="project" value="TreeGrafter"/>
</dbReference>
<feature type="region of interest" description="Disordered" evidence="11">
    <location>
        <begin position="1"/>
        <end position="74"/>
    </location>
</feature>
<evidence type="ECO:0000313" key="14">
    <source>
        <dbReference type="Proteomes" id="UP000708208"/>
    </source>
</evidence>